<evidence type="ECO:0000256" key="1">
    <source>
        <dbReference type="SAM" id="Phobius"/>
    </source>
</evidence>
<feature type="transmembrane region" description="Helical" evidence="1">
    <location>
        <begin position="59"/>
        <end position="78"/>
    </location>
</feature>
<dbReference type="AlphaFoldDB" id="A0A2U8E2E0"/>
<dbReference type="EMBL" id="CP023004">
    <property type="protein sequence ID" value="AWI09033.1"/>
    <property type="molecule type" value="Genomic_DNA"/>
</dbReference>
<dbReference type="KEGG" id="elut:CKA38_07070"/>
<evidence type="ECO:0000313" key="2">
    <source>
        <dbReference type="EMBL" id="AWI09033.1"/>
    </source>
</evidence>
<proteinExistence type="predicted"/>
<evidence type="ECO:0000313" key="3">
    <source>
        <dbReference type="Proteomes" id="UP000244896"/>
    </source>
</evidence>
<accession>A0A2U8E2E0</accession>
<gene>
    <name evidence="2" type="ORF">CKA38_07070</name>
</gene>
<dbReference type="RefSeq" id="WP_108824846.1">
    <property type="nucleotide sequence ID" value="NZ_CP023004.1"/>
</dbReference>
<keyword evidence="1" id="KW-0472">Membrane</keyword>
<dbReference type="Proteomes" id="UP000244896">
    <property type="component" value="Chromosome"/>
</dbReference>
<name>A0A2U8E2E0_9BACT</name>
<protein>
    <submittedName>
        <fullName evidence="2">Uncharacterized protein</fullName>
    </submittedName>
</protein>
<organism evidence="2 3">
    <name type="scientific">Ereboglobus luteus</name>
    <dbReference type="NCBI Taxonomy" id="1796921"/>
    <lineage>
        <taxon>Bacteria</taxon>
        <taxon>Pseudomonadati</taxon>
        <taxon>Verrucomicrobiota</taxon>
        <taxon>Opitutia</taxon>
        <taxon>Opitutales</taxon>
        <taxon>Opitutaceae</taxon>
        <taxon>Ereboglobus</taxon>
    </lineage>
</organism>
<keyword evidence="1" id="KW-1133">Transmembrane helix</keyword>
<sequence>MKTPTDPTRDPRLWAQRQAYAASLLPGNFADNVLRAARLADEDAEPAHTRVWRFFHNPFTLSALTACACFAAVVFFHTQSVNQTNEKNLADWRDLAEQVASFDPF</sequence>
<keyword evidence="1" id="KW-0812">Transmembrane</keyword>
<reference evidence="2 3" key="1">
    <citation type="journal article" date="2018" name="Syst. Appl. Microbiol.">
        <title>Ereboglobus luteus gen. nov. sp. nov. from cockroach guts, and new insights into the oxygen relationship of the genera Opitutus and Didymococcus (Verrucomicrobia: Opitutaceae).</title>
        <authorList>
            <person name="Tegtmeier D."/>
            <person name="Belitz A."/>
            <person name="Radek R."/>
            <person name="Heimerl T."/>
            <person name="Brune A."/>
        </authorList>
    </citation>
    <scope>NUCLEOTIDE SEQUENCE [LARGE SCALE GENOMIC DNA]</scope>
    <source>
        <strain evidence="2 3">Ho45</strain>
    </source>
</reference>
<keyword evidence="3" id="KW-1185">Reference proteome</keyword>